<dbReference type="AlphaFoldDB" id="A0A1D1Y9S3"/>
<keyword evidence="3" id="KW-0472">Membrane</keyword>
<evidence type="ECO:0000256" key="3">
    <source>
        <dbReference type="SAM" id="Phobius"/>
    </source>
</evidence>
<dbReference type="Pfam" id="PF13639">
    <property type="entry name" value="zf-RING_2"/>
    <property type="match status" value="1"/>
</dbReference>
<keyword evidence="1" id="KW-0479">Metal-binding</keyword>
<dbReference type="GO" id="GO:0016567">
    <property type="term" value="P:protein ubiquitination"/>
    <property type="evidence" value="ECO:0007669"/>
    <property type="project" value="InterPro"/>
</dbReference>
<dbReference type="SUPFAM" id="SSF57850">
    <property type="entry name" value="RING/U-box"/>
    <property type="match status" value="1"/>
</dbReference>
<dbReference type="GO" id="GO:0016740">
    <property type="term" value="F:transferase activity"/>
    <property type="evidence" value="ECO:0007669"/>
    <property type="project" value="InterPro"/>
</dbReference>
<reference evidence="5" key="1">
    <citation type="submission" date="2015-07" db="EMBL/GenBank/DDBJ databases">
        <title>Transcriptome Assembly of Anthurium amnicola.</title>
        <authorList>
            <person name="Suzuki J."/>
        </authorList>
    </citation>
    <scope>NUCLEOTIDE SEQUENCE</scope>
</reference>
<feature type="non-terminal residue" evidence="5">
    <location>
        <position position="172"/>
    </location>
</feature>
<proteinExistence type="predicted"/>
<dbReference type="EMBL" id="GDJX01016551">
    <property type="protein sequence ID" value="JAT51385.1"/>
    <property type="molecule type" value="Transcribed_RNA"/>
</dbReference>
<dbReference type="PROSITE" id="PS50089">
    <property type="entry name" value="ZF_RING_2"/>
    <property type="match status" value="1"/>
</dbReference>
<dbReference type="InterPro" id="IPR001841">
    <property type="entry name" value="Znf_RING"/>
</dbReference>
<feature type="transmembrane region" description="Helical" evidence="3">
    <location>
        <begin position="35"/>
        <end position="59"/>
    </location>
</feature>
<keyword evidence="3" id="KW-1133">Transmembrane helix</keyword>
<keyword evidence="1" id="KW-0863">Zinc-finger</keyword>
<dbReference type="Gene3D" id="3.30.40.10">
    <property type="entry name" value="Zinc/RING finger domain, C3HC4 (zinc finger)"/>
    <property type="match status" value="1"/>
</dbReference>
<organism evidence="5">
    <name type="scientific">Anthurium amnicola</name>
    <dbReference type="NCBI Taxonomy" id="1678845"/>
    <lineage>
        <taxon>Eukaryota</taxon>
        <taxon>Viridiplantae</taxon>
        <taxon>Streptophyta</taxon>
        <taxon>Embryophyta</taxon>
        <taxon>Tracheophyta</taxon>
        <taxon>Spermatophyta</taxon>
        <taxon>Magnoliopsida</taxon>
        <taxon>Liliopsida</taxon>
        <taxon>Araceae</taxon>
        <taxon>Pothoideae</taxon>
        <taxon>Potheae</taxon>
        <taxon>Anthurium</taxon>
    </lineage>
</organism>
<keyword evidence="1" id="KW-0862">Zinc</keyword>
<dbReference type="PANTHER" id="PTHR46592:SF6">
    <property type="entry name" value="RING-H2 FINGER PROTEIN ATL67"/>
    <property type="match status" value="1"/>
</dbReference>
<keyword evidence="3" id="KW-0812">Transmembrane</keyword>
<evidence type="ECO:0000313" key="5">
    <source>
        <dbReference type="EMBL" id="JAT51385.1"/>
    </source>
</evidence>
<dbReference type="InterPro" id="IPR013083">
    <property type="entry name" value="Znf_RING/FYVE/PHD"/>
</dbReference>
<feature type="region of interest" description="Disordered" evidence="2">
    <location>
        <begin position="67"/>
        <end position="87"/>
    </location>
</feature>
<protein>
    <submittedName>
        <fullName evidence="5">RING-H2 finger protein ATL67</fullName>
    </submittedName>
</protein>
<feature type="compositionally biased region" description="Basic residues" evidence="2">
    <location>
        <begin position="7"/>
        <end position="17"/>
    </location>
</feature>
<feature type="region of interest" description="Disordered" evidence="2">
    <location>
        <begin position="1"/>
        <end position="29"/>
    </location>
</feature>
<gene>
    <name evidence="5" type="primary">ATL67</name>
    <name evidence="5" type="ORF">g.2053</name>
</gene>
<dbReference type="InterPro" id="IPR044289">
    <property type="entry name" value="ATL67-70"/>
</dbReference>
<feature type="domain" description="RING-type" evidence="4">
    <location>
        <begin position="133"/>
        <end position="172"/>
    </location>
</feature>
<evidence type="ECO:0000256" key="2">
    <source>
        <dbReference type="SAM" id="MobiDB-lite"/>
    </source>
</evidence>
<name>A0A1D1Y9S3_9ARAE</name>
<feature type="non-terminal residue" evidence="5">
    <location>
        <position position="1"/>
    </location>
</feature>
<evidence type="ECO:0000259" key="4">
    <source>
        <dbReference type="PROSITE" id="PS50089"/>
    </source>
</evidence>
<evidence type="ECO:0000256" key="1">
    <source>
        <dbReference type="PROSITE-ProRule" id="PRU00175"/>
    </source>
</evidence>
<dbReference type="PANTHER" id="PTHR46592">
    <property type="entry name" value="RING-H2 FINGER PROTEIN ATL67"/>
    <property type="match status" value="1"/>
</dbReference>
<sequence>TPAKKSYEKRHLRRPRLHNMSSAGGGSPPSSNAGLGYAIAIALCFLVLLSALLLASYVWCRAASSRNRRTGAGGHPDPGPNEGSTTGLPRVLFVAEEEEEEGAGGRRVPGLDPAVIRSYPQFAFSKGAGDGACPICLCEYGEGEMVREMPECRHRFHLTCIDAWLRLNASCP</sequence>
<accession>A0A1D1Y9S3</accession>
<dbReference type="GO" id="GO:0008270">
    <property type="term" value="F:zinc ion binding"/>
    <property type="evidence" value="ECO:0007669"/>
    <property type="project" value="UniProtKB-KW"/>
</dbReference>